<feature type="region of interest" description="Disordered" evidence="1">
    <location>
        <begin position="269"/>
        <end position="294"/>
    </location>
</feature>
<dbReference type="GO" id="GO:0006629">
    <property type="term" value="P:lipid metabolic process"/>
    <property type="evidence" value="ECO:0007669"/>
    <property type="project" value="InterPro"/>
</dbReference>
<protein>
    <recommendedName>
        <fullName evidence="2">Fungal lipase-type domain-containing protein</fullName>
    </recommendedName>
</protein>
<keyword evidence="4" id="KW-1185">Reference proteome</keyword>
<feature type="region of interest" description="Disordered" evidence="1">
    <location>
        <begin position="116"/>
        <end position="144"/>
    </location>
</feature>
<accession>A0A1Y2DEI2</accession>
<evidence type="ECO:0000259" key="2">
    <source>
        <dbReference type="Pfam" id="PF01764"/>
    </source>
</evidence>
<dbReference type="AlphaFoldDB" id="A0A1Y2DEI2"/>
<feature type="compositionally biased region" description="Basic residues" evidence="1">
    <location>
        <begin position="280"/>
        <end position="294"/>
    </location>
</feature>
<evidence type="ECO:0000313" key="4">
    <source>
        <dbReference type="Proteomes" id="UP000193467"/>
    </source>
</evidence>
<organism evidence="3 4">
    <name type="scientific">Leucosporidium creatinivorum</name>
    <dbReference type="NCBI Taxonomy" id="106004"/>
    <lineage>
        <taxon>Eukaryota</taxon>
        <taxon>Fungi</taxon>
        <taxon>Dikarya</taxon>
        <taxon>Basidiomycota</taxon>
        <taxon>Pucciniomycotina</taxon>
        <taxon>Microbotryomycetes</taxon>
        <taxon>Leucosporidiales</taxon>
        <taxon>Leucosporidium</taxon>
    </lineage>
</organism>
<gene>
    <name evidence="3" type="ORF">BCR35DRAFT_209560</name>
</gene>
<dbReference type="STRING" id="106004.A0A1Y2DEI2"/>
<name>A0A1Y2DEI2_9BASI</name>
<dbReference type="Pfam" id="PF01764">
    <property type="entry name" value="Lipase_3"/>
    <property type="match status" value="1"/>
</dbReference>
<dbReference type="InterPro" id="IPR002921">
    <property type="entry name" value="Fungal_lipase-type"/>
</dbReference>
<comment type="caution">
    <text evidence="3">The sequence shown here is derived from an EMBL/GenBank/DDBJ whole genome shotgun (WGS) entry which is preliminary data.</text>
</comment>
<proteinExistence type="predicted"/>
<dbReference type="InParanoid" id="A0A1Y2DEI2"/>
<dbReference type="InterPro" id="IPR029058">
    <property type="entry name" value="AB_hydrolase_fold"/>
</dbReference>
<dbReference type="OrthoDB" id="10249433at2759"/>
<dbReference type="Gene3D" id="3.40.50.1820">
    <property type="entry name" value="alpha/beta hydrolase"/>
    <property type="match status" value="1"/>
</dbReference>
<dbReference type="SUPFAM" id="SSF53474">
    <property type="entry name" value="alpha/beta-Hydrolases"/>
    <property type="match status" value="1"/>
</dbReference>
<dbReference type="EMBL" id="MCGR01000081">
    <property type="protein sequence ID" value="ORY57678.1"/>
    <property type="molecule type" value="Genomic_DNA"/>
</dbReference>
<sequence>MMIAFQRKIIYLPSVPPGSRNESLAEGERTPPLDGLLSGMDWKEVTISSTAPSRWLRRPVALKGIELEWREQGAPRGTRVDEQERLKEKHTVILYLQGNAGTPLLRLPLFRRLLQPSPTSSPPSPSSRSFNTLPSSTSNPPPLPSRLTLLAVAPRSFWLSTRSAPTQSTILADYRSTLKHLSTAYPDAQIILYGHSLGGAATLLLLSEGASKLRALEKVVGAIIENPLPSIPYMVRALYPQRWLPYHWLGPAVCDRSFLLIRRSRVKKGMGSKGCGRIGRGSRKGGRERRRADG</sequence>
<dbReference type="Proteomes" id="UP000193467">
    <property type="component" value="Unassembled WGS sequence"/>
</dbReference>
<feature type="compositionally biased region" description="Low complexity" evidence="1">
    <location>
        <begin position="126"/>
        <end position="138"/>
    </location>
</feature>
<evidence type="ECO:0000313" key="3">
    <source>
        <dbReference type="EMBL" id="ORY57678.1"/>
    </source>
</evidence>
<evidence type="ECO:0000256" key="1">
    <source>
        <dbReference type="SAM" id="MobiDB-lite"/>
    </source>
</evidence>
<feature type="domain" description="Fungal lipase-type" evidence="2">
    <location>
        <begin position="169"/>
        <end position="205"/>
    </location>
</feature>
<reference evidence="3 4" key="1">
    <citation type="submission" date="2016-07" db="EMBL/GenBank/DDBJ databases">
        <title>Pervasive Adenine N6-methylation of Active Genes in Fungi.</title>
        <authorList>
            <consortium name="DOE Joint Genome Institute"/>
            <person name="Mondo S.J."/>
            <person name="Dannebaum R.O."/>
            <person name="Kuo R.C."/>
            <person name="Labutti K."/>
            <person name="Haridas S."/>
            <person name="Kuo A."/>
            <person name="Salamov A."/>
            <person name="Ahrendt S.R."/>
            <person name="Lipzen A."/>
            <person name="Sullivan W."/>
            <person name="Andreopoulos W.B."/>
            <person name="Clum A."/>
            <person name="Lindquist E."/>
            <person name="Daum C."/>
            <person name="Ramamoorthy G.K."/>
            <person name="Gryganskyi A."/>
            <person name="Culley D."/>
            <person name="Magnuson J.K."/>
            <person name="James T.Y."/>
            <person name="O'Malley M.A."/>
            <person name="Stajich J.E."/>
            <person name="Spatafora J.W."/>
            <person name="Visel A."/>
            <person name="Grigoriev I.V."/>
        </authorList>
    </citation>
    <scope>NUCLEOTIDE SEQUENCE [LARGE SCALE GENOMIC DNA]</scope>
    <source>
        <strain evidence="3 4">62-1032</strain>
    </source>
</reference>